<dbReference type="EMBL" id="MT142579">
    <property type="protein sequence ID" value="QJA85508.1"/>
    <property type="molecule type" value="Genomic_DNA"/>
</dbReference>
<evidence type="ECO:0000313" key="1">
    <source>
        <dbReference type="EMBL" id="QJA85508.1"/>
    </source>
</evidence>
<sequence>MYENEQCPVKDDERFFSVSCRFQDDVAVYKVIKVTSQNNLSFYRQSEYEDEWSMLSVCMEGIRYSSGT</sequence>
<proteinExistence type="predicted"/>
<dbReference type="AlphaFoldDB" id="A0A6M3KW74"/>
<accession>A0A6M3KW74</accession>
<protein>
    <submittedName>
        <fullName evidence="1">Uncharacterized protein</fullName>
    </submittedName>
</protein>
<gene>
    <name evidence="1" type="ORF">MM415B02211_0004</name>
</gene>
<reference evidence="1" key="1">
    <citation type="submission" date="2020-03" db="EMBL/GenBank/DDBJ databases">
        <title>The deep terrestrial virosphere.</title>
        <authorList>
            <person name="Holmfeldt K."/>
            <person name="Nilsson E."/>
            <person name="Simone D."/>
            <person name="Lopez-Fernandez M."/>
            <person name="Wu X."/>
            <person name="de Brujin I."/>
            <person name="Lundin D."/>
            <person name="Andersson A."/>
            <person name="Bertilsson S."/>
            <person name="Dopson M."/>
        </authorList>
    </citation>
    <scope>NUCLEOTIDE SEQUENCE</scope>
    <source>
        <strain evidence="1">MM415B02211</strain>
    </source>
</reference>
<organism evidence="1">
    <name type="scientific">viral metagenome</name>
    <dbReference type="NCBI Taxonomy" id="1070528"/>
    <lineage>
        <taxon>unclassified sequences</taxon>
        <taxon>metagenomes</taxon>
        <taxon>organismal metagenomes</taxon>
    </lineage>
</organism>
<name>A0A6M3KW74_9ZZZZ</name>